<dbReference type="EMBL" id="LXQA010838203">
    <property type="protein sequence ID" value="MCI73428.1"/>
    <property type="molecule type" value="Genomic_DNA"/>
</dbReference>
<evidence type="ECO:0000313" key="2">
    <source>
        <dbReference type="Proteomes" id="UP000265520"/>
    </source>
</evidence>
<proteinExistence type="predicted"/>
<feature type="non-terminal residue" evidence="1">
    <location>
        <position position="1"/>
    </location>
</feature>
<accession>A0A392UKM3</accession>
<protein>
    <submittedName>
        <fullName evidence="1">Uncharacterized protein</fullName>
    </submittedName>
</protein>
<dbReference type="AlphaFoldDB" id="A0A392UKM3"/>
<keyword evidence="2" id="KW-1185">Reference proteome</keyword>
<organism evidence="1 2">
    <name type="scientific">Trifolium medium</name>
    <dbReference type="NCBI Taxonomy" id="97028"/>
    <lineage>
        <taxon>Eukaryota</taxon>
        <taxon>Viridiplantae</taxon>
        <taxon>Streptophyta</taxon>
        <taxon>Embryophyta</taxon>
        <taxon>Tracheophyta</taxon>
        <taxon>Spermatophyta</taxon>
        <taxon>Magnoliopsida</taxon>
        <taxon>eudicotyledons</taxon>
        <taxon>Gunneridae</taxon>
        <taxon>Pentapetalae</taxon>
        <taxon>rosids</taxon>
        <taxon>fabids</taxon>
        <taxon>Fabales</taxon>
        <taxon>Fabaceae</taxon>
        <taxon>Papilionoideae</taxon>
        <taxon>50 kb inversion clade</taxon>
        <taxon>NPAAA clade</taxon>
        <taxon>Hologalegina</taxon>
        <taxon>IRL clade</taxon>
        <taxon>Trifolieae</taxon>
        <taxon>Trifolium</taxon>
    </lineage>
</organism>
<dbReference type="Proteomes" id="UP000265520">
    <property type="component" value="Unassembled WGS sequence"/>
</dbReference>
<name>A0A392UKM3_9FABA</name>
<evidence type="ECO:0000313" key="1">
    <source>
        <dbReference type="EMBL" id="MCI73428.1"/>
    </source>
</evidence>
<reference evidence="1 2" key="1">
    <citation type="journal article" date="2018" name="Front. Plant Sci.">
        <title>Red Clover (Trifolium pratense) and Zigzag Clover (T. medium) - A Picture of Genomic Similarities and Differences.</title>
        <authorList>
            <person name="Dluhosova J."/>
            <person name="Istvanek J."/>
            <person name="Nedelnik J."/>
            <person name="Repkova J."/>
        </authorList>
    </citation>
    <scope>NUCLEOTIDE SEQUENCE [LARGE SCALE GENOMIC DNA]</scope>
    <source>
        <strain evidence="2">cv. 10/8</strain>
        <tissue evidence="1">Leaf</tissue>
    </source>
</reference>
<comment type="caution">
    <text evidence="1">The sequence shown here is derived from an EMBL/GenBank/DDBJ whole genome shotgun (WGS) entry which is preliminary data.</text>
</comment>
<sequence length="56" mass="6209">AFSLVSPPEEIQLVVSFFPWLFGIECVVLVKDFRGFGEGFGFGISWKWVGRDGVVG</sequence>